<dbReference type="InterPro" id="IPR040911">
    <property type="entry name" value="Exostosin_GT47"/>
</dbReference>
<dbReference type="AlphaFoldDB" id="A0A7S3RKX6"/>
<evidence type="ECO:0000259" key="1">
    <source>
        <dbReference type="Pfam" id="PF03016"/>
    </source>
</evidence>
<gene>
    <name evidence="2" type="ORF">EHUX00137_LOCUS3513</name>
</gene>
<protein>
    <recommendedName>
        <fullName evidence="1">Exostosin GT47 domain-containing protein</fullName>
    </recommendedName>
</protein>
<proteinExistence type="predicted"/>
<organism evidence="2">
    <name type="scientific">Emiliania huxleyi</name>
    <name type="common">Coccolithophore</name>
    <name type="synonym">Pontosphaera huxleyi</name>
    <dbReference type="NCBI Taxonomy" id="2903"/>
    <lineage>
        <taxon>Eukaryota</taxon>
        <taxon>Haptista</taxon>
        <taxon>Haptophyta</taxon>
        <taxon>Prymnesiophyceae</taxon>
        <taxon>Isochrysidales</taxon>
        <taxon>Noelaerhabdaceae</taxon>
        <taxon>Emiliania</taxon>
    </lineage>
</organism>
<sequence>MRACNGSALDPSENACEQALKQLTGAEMAGARFCAIAAGDTPSTGRLYDSIACLCVPVILVDDLQLPFPRTRPLPPSSYGVRYPEADFLADPLGAARRILEGAAGPPGARNWRGLQRLLLPARRALAYRHAHSDVATLVLREAWAGCLQERRSTARPVSQVAKC</sequence>
<dbReference type="Pfam" id="PF03016">
    <property type="entry name" value="Exostosin_GT47"/>
    <property type="match status" value="1"/>
</dbReference>
<dbReference type="EMBL" id="HBIR01005069">
    <property type="protein sequence ID" value="CAE0526716.1"/>
    <property type="molecule type" value="Transcribed_RNA"/>
</dbReference>
<name>A0A7S3RKX6_EMIHU</name>
<feature type="domain" description="Exostosin GT47" evidence="1">
    <location>
        <begin position="16"/>
        <end position="88"/>
    </location>
</feature>
<reference evidence="2" key="1">
    <citation type="submission" date="2021-01" db="EMBL/GenBank/DDBJ databases">
        <authorList>
            <person name="Corre E."/>
            <person name="Pelletier E."/>
            <person name="Niang G."/>
            <person name="Scheremetjew M."/>
            <person name="Finn R."/>
            <person name="Kale V."/>
            <person name="Holt S."/>
            <person name="Cochrane G."/>
            <person name="Meng A."/>
            <person name="Brown T."/>
            <person name="Cohen L."/>
        </authorList>
    </citation>
    <scope>NUCLEOTIDE SEQUENCE</scope>
    <source>
        <strain evidence="2">379</strain>
    </source>
</reference>
<accession>A0A7S3RKX6</accession>
<evidence type="ECO:0000313" key="2">
    <source>
        <dbReference type="EMBL" id="CAE0526716.1"/>
    </source>
</evidence>